<name>A0A4D7Y821_AGRTU</name>
<evidence type="ECO:0000313" key="2">
    <source>
        <dbReference type="Proteomes" id="UP000298649"/>
    </source>
</evidence>
<proteinExistence type="predicted"/>
<protein>
    <submittedName>
        <fullName evidence="1">Uncharacterized protein</fullName>
    </submittedName>
</protein>
<dbReference type="Proteomes" id="UP000298649">
    <property type="component" value="Chromosome circular"/>
</dbReference>
<reference evidence="1 2" key="1">
    <citation type="submission" date="2019-04" db="EMBL/GenBank/DDBJ databases">
        <title>Complete genome sequence of Agrobacterium tumefaciens CFBP7129.</title>
        <authorList>
            <person name="Haryono M."/>
            <person name="Lin Y.-C."/>
            <person name="Lai E.-M."/>
            <person name="Kuo C.-H."/>
        </authorList>
    </citation>
    <scope>NUCLEOTIDE SEQUENCE [LARGE SCALE GENOMIC DNA]</scope>
    <source>
        <strain evidence="1 2">CFBP7129</strain>
    </source>
</reference>
<evidence type="ECO:0000313" key="1">
    <source>
        <dbReference type="EMBL" id="QCL93071.1"/>
    </source>
</evidence>
<dbReference type="AlphaFoldDB" id="A0A4D7Y821"/>
<accession>A0A4D7Y821</accession>
<organism evidence="1 2">
    <name type="scientific">Agrobacterium tumefaciens</name>
    <dbReference type="NCBI Taxonomy" id="358"/>
    <lineage>
        <taxon>Bacteria</taxon>
        <taxon>Pseudomonadati</taxon>
        <taxon>Pseudomonadota</taxon>
        <taxon>Alphaproteobacteria</taxon>
        <taxon>Hyphomicrobiales</taxon>
        <taxon>Rhizobiaceae</taxon>
        <taxon>Rhizobium/Agrobacterium group</taxon>
        <taxon>Agrobacterium</taxon>
        <taxon>Agrobacterium tumefaciens complex</taxon>
    </lineage>
</organism>
<dbReference type="EMBL" id="CP039922">
    <property type="protein sequence ID" value="QCL93071.1"/>
    <property type="molecule type" value="Genomic_DNA"/>
</dbReference>
<gene>
    <name evidence="1" type="ORF">CFBP7129_01830</name>
</gene>
<sequence>MTGNAPVRAFSLFFESRKHSNSLLCRISGRKTGLHFCWKCFRARNGRNAFSYRRRCGFRAV</sequence>